<evidence type="ECO:0000313" key="1">
    <source>
        <dbReference type="EMBL" id="MEO3954046.1"/>
    </source>
</evidence>
<name>A0ABV0H2C9_9NEIS</name>
<evidence type="ECO:0000313" key="2">
    <source>
        <dbReference type="Proteomes" id="UP001438292"/>
    </source>
</evidence>
<dbReference type="EMBL" id="JBDQQU010000004">
    <property type="protein sequence ID" value="MEO3954046.1"/>
    <property type="molecule type" value="Genomic_DNA"/>
</dbReference>
<proteinExistence type="predicted"/>
<comment type="caution">
    <text evidence="1">The sequence shown here is derived from an EMBL/GenBank/DDBJ whole genome shotgun (WGS) entry which is preliminary data.</text>
</comment>
<evidence type="ECO:0008006" key="3">
    <source>
        <dbReference type="Google" id="ProtNLM"/>
    </source>
</evidence>
<dbReference type="RefSeq" id="WP_346194368.1">
    <property type="nucleotide sequence ID" value="NZ_JBDJHV010000013.1"/>
</dbReference>
<gene>
    <name evidence="1" type="ORF">ABH309_06220</name>
</gene>
<accession>A0ABV0H2C9</accession>
<sequence length="240" mass="25760">MSLESSIADLVRASTELTSTVRGKSAEIDGKVAATTAELENWRSAARWEFPFHRITANQFGNILNSALVGWRVDGGTTVTVTVKREILSGVAWSARDPEEMTILTAMGMTGVKDFLPGVIRVLSLTWSKNAGAPNTLLPFQVLPMRQHMTVACYARLISGAADGCYLSGITSEWRQCGGYIGNVHGGGYAHIHPSGITDTGSLELILPGAVAGHFPLNPSSPTWGWFDHRSAIANFDTSI</sequence>
<protein>
    <recommendedName>
        <fullName evidence="3">Phage tail protein</fullName>
    </recommendedName>
</protein>
<dbReference type="Proteomes" id="UP001438292">
    <property type="component" value="Unassembled WGS sequence"/>
</dbReference>
<organism evidence="1 2">
    <name type="scientific">Chromobacterium piscinae</name>
    <dbReference type="NCBI Taxonomy" id="686831"/>
    <lineage>
        <taxon>Bacteria</taxon>
        <taxon>Pseudomonadati</taxon>
        <taxon>Pseudomonadota</taxon>
        <taxon>Betaproteobacteria</taxon>
        <taxon>Neisseriales</taxon>
        <taxon>Chromobacteriaceae</taxon>
        <taxon>Chromobacterium</taxon>
    </lineage>
</organism>
<keyword evidence="2" id="KW-1185">Reference proteome</keyword>
<reference evidence="1 2" key="1">
    <citation type="submission" date="2024-05" db="EMBL/GenBank/DDBJ databases">
        <authorList>
            <person name="De Oliveira J.P."/>
            <person name="Noriler S.A."/>
            <person name="De Oliveira A.G."/>
            <person name="Sipoli D.S."/>
        </authorList>
    </citation>
    <scope>NUCLEOTIDE SEQUENCE [LARGE SCALE GENOMIC DNA]</scope>
    <source>
        <strain evidence="1 2">LABIM186</strain>
    </source>
</reference>